<dbReference type="Proteomes" id="UP001218218">
    <property type="component" value="Unassembled WGS sequence"/>
</dbReference>
<dbReference type="SUPFAM" id="SSF52047">
    <property type="entry name" value="RNI-like"/>
    <property type="match status" value="1"/>
</dbReference>
<dbReference type="Gene3D" id="3.80.10.10">
    <property type="entry name" value="Ribonuclease Inhibitor"/>
    <property type="match status" value="1"/>
</dbReference>
<protein>
    <recommendedName>
        <fullName evidence="3">F-box domain-containing protein</fullName>
    </recommendedName>
</protein>
<evidence type="ECO:0000313" key="2">
    <source>
        <dbReference type="Proteomes" id="UP001218218"/>
    </source>
</evidence>
<accession>A0AAD7AQS2</accession>
<evidence type="ECO:0008006" key="3">
    <source>
        <dbReference type="Google" id="ProtNLM"/>
    </source>
</evidence>
<organism evidence="1 2">
    <name type="scientific">Mycena albidolilacea</name>
    <dbReference type="NCBI Taxonomy" id="1033008"/>
    <lineage>
        <taxon>Eukaryota</taxon>
        <taxon>Fungi</taxon>
        <taxon>Dikarya</taxon>
        <taxon>Basidiomycota</taxon>
        <taxon>Agaricomycotina</taxon>
        <taxon>Agaricomycetes</taxon>
        <taxon>Agaricomycetidae</taxon>
        <taxon>Agaricales</taxon>
        <taxon>Marasmiineae</taxon>
        <taxon>Mycenaceae</taxon>
        <taxon>Mycena</taxon>
    </lineage>
</organism>
<dbReference type="InterPro" id="IPR032675">
    <property type="entry name" value="LRR_dom_sf"/>
</dbReference>
<sequence length="284" mass="31647">MLHLPQELTDYILDCLHDDKPSLWQCSLVCWAWVPATRFHLFSDIALRRTWKWLMYPQFLPFLDMLATDSCTFAPFVAQLTLEDLDRAPGAFTPAFSTLARLTSVSSLTFDHCQNLGVQPMHTLLPRLPALSELTLVRVALDSAGQVFSMLEMCPSLTSLAIVSVSWVPSSAPTRIVYSHAGSIRKLRLSACPRAEFLEIFAAPDVNLACSTVEMQEIERHEIVVNGSVGRFLNSIAGSLQHLTIGFSGQFRSGEPDPGPEVLFRKSVDDLRQHTRLVSFSVDP</sequence>
<name>A0AAD7AQS2_9AGAR</name>
<reference evidence="1" key="1">
    <citation type="submission" date="2023-03" db="EMBL/GenBank/DDBJ databases">
        <title>Massive genome expansion in bonnet fungi (Mycena s.s.) driven by repeated elements and novel gene families across ecological guilds.</title>
        <authorList>
            <consortium name="Lawrence Berkeley National Laboratory"/>
            <person name="Harder C.B."/>
            <person name="Miyauchi S."/>
            <person name="Viragh M."/>
            <person name="Kuo A."/>
            <person name="Thoen E."/>
            <person name="Andreopoulos B."/>
            <person name="Lu D."/>
            <person name="Skrede I."/>
            <person name="Drula E."/>
            <person name="Henrissat B."/>
            <person name="Morin E."/>
            <person name="Kohler A."/>
            <person name="Barry K."/>
            <person name="LaButti K."/>
            <person name="Morin E."/>
            <person name="Salamov A."/>
            <person name="Lipzen A."/>
            <person name="Mereny Z."/>
            <person name="Hegedus B."/>
            <person name="Baldrian P."/>
            <person name="Stursova M."/>
            <person name="Weitz H."/>
            <person name="Taylor A."/>
            <person name="Grigoriev I.V."/>
            <person name="Nagy L.G."/>
            <person name="Martin F."/>
            <person name="Kauserud H."/>
        </authorList>
    </citation>
    <scope>NUCLEOTIDE SEQUENCE</scope>
    <source>
        <strain evidence="1">CBHHK002</strain>
    </source>
</reference>
<comment type="caution">
    <text evidence="1">The sequence shown here is derived from an EMBL/GenBank/DDBJ whole genome shotgun (WGS) entry which is preliminary data.</text>
</comment>
<gene>
    <name evidence="1" type="ORF">DFH08DRAFT_1003102</name>
</gene>
<dbReference type="EMBL" id="JARIHO010000002">
    <property type="protein sequence ID" value="KAJ7366326.1"/>
    <property type="molecule type" value="Genomic_DNA"/>
</dbReference>
<proteinExistence type="predicted"/>
<dbReference type="AlphaFoldDB" id="A0AAD7AQS2"/>
<evidence type="ECO:0000313" key="1">
    <source>
        <dbReference type="EMBL" id="KAJ7366326.1"/>
    </source>
</evidence>
<keyword evidence="2" id="KW-1185">Reference proteome</keyword>